<dbReference type="AlphaFoldDB" id="A0A943ENL9"/>
<dbReference type="Gene3D" id="3.40.710.10">
    <property type="entry name" value="DD-peptidase/beta-lactamase superfamily"/>
    <property type="match status" value="1"/>
</dbReference>
<feature type="active site" description="Acyl-ester intermediate" evidence="7">
    <location>
        <position position="59"/>
    </location>
</feature>
<evidence type="ECO:0000256" key="4">
    <source>
        <dbReference type="ARBA" id="ARBA00022960"/>
    </source>
</evidence>
<dbReference type="PANTHER" id="PTHR21581:SF33">
    <property type="entry name" value="D-ALANYL-D-ALANINE CARBOXYPEPTIDASE DACB"/>
    <property type="match status" value="1"/>
</dbReference>
<evidence type="ECO:0000256" key="8">
    <source>
        <dbReference type="PIRSR" id="PIRSR618044-2"/>
    </source>
</evidence>
<keyword evidence="4" id="KW-0133">Cell shape</keyword>
<dbReference type="GO" id="GO:0008360">
    <property type="term" value="P:regulation of cell shape"/>
    <property type="evidence" value="ECO:0007669"/>
    <property type="project" value="UniProtKB-KW"/>
</dbReference>
<dbReference type="PRINTS" id="PR00725">
    <property type="entry name" value="DADACBPTASE1"/>
</dbReference>
<evidence type="ECO:0000313" key="12">
    <source>
        <dbReference type="Proteomes" id="UP000751224"/>
    </source>
</evidence>
<protein>
    <submittedName>
        <fullName evidence="11">D-alanyl-D-alanine carboxypeptidase</fullName>
    </submittedName>
</protein>
<dbReference type="SUPFAM" id="SSF56601">
    <property type="entry name" value="beta-lactamase/transpeptidase-like"/>
    <property type="match status" value="1"/>
</dbReference>
<evidence type="ECO:0000256" key="3">
    <source>
        <dbReference type="ARBA" id="ARBA00022801"/>
    </source>
</evidence>
<dbReference type="InterPro" id="IPR018044">
    <property type="entry name" value="Peptidase_S11"/>
</dbReference>
<comment type="similarity">
    <text evidence="1 9">Belongs to the peptidase S11 family.</text>
</comment>
<keyword evidence="11" id="KW-0645">Protease</keyword>
<dbReference type="GO" id="GO:0009252">
    <property type="term" value="P:peptidoglycan biosynthetic process"/>
    <property type="evidence" value="ECO:0007669"/>
    <property type="project" value="UniProtKB-KW"/>
</dbReference>
<feature type="active site" description="Proton acceptor" evidence="7">
    <location>
        <position position="62"/>
    </location>
</feature>
<feature type="binding site" evidence="8">
    <location>
        <position position="219"/>
    </location>
    <ligand>
        <name>substrate</name>
    </ligand>
</feature>
<keyword evidence="3" id="KW-0378">Hydrolase</keyword>
<evidence type="ECO:0000313" key="11">
    <source>
        <dbReference type="EMBL" id="MBS5587690.1"/>
    </source>
</evidence>
<keyword evidence="11" id="KW-0121">Carboxypeptidase</keyword>
<evidence type="ECO:0000256" key="2">
    <source>
        <dbReference type="ARBA" id="ARBA00022729"/>
    </source>
</evidence>
<dbReference type="GO" id="GO:0071555">
    <property type="term" value="P:cell wall organization"/>
    <property type="evidence" value="ECO:0007669"/>
    <property type="project" value="UniProtKB-KW"/>
</dbReference>
<evidence type="ECO:0000256" key="1">
    <source>
        <dbReference type="ARBA" id="ARBA00007164"/>
    </source>
</evidence>
<feature type="domain" description="Peptidase S11 D-alanyl-D-alanine carboxypeptidase A N-terminal" evidence="10">
    <location>
        <begin position="27"/>
        <end position="247"/>
    </location>
</feature>
<organism evidence="11 12">
    <name type="scientific">Thomasclavelia spiroformis</name>
    <dbReference type="NCBI Taxonomy" id="29348"/>
    <lineage>
        <taxon>Bacteria</taxon>
        <taxon>Bacillati</taxon>
        <taxon>Bacillota</taxon>
        <taxon>Erysipelotrichia</taxon>
        <taxon>Erysipelotrichales</taxon>
        <taxon>Coprobacillaceae</taxon>
        <taxon>Thomasclavelia</taxon>
    </lineage>
</organism>
<dbReference type="GO" id="GO:0009002">
    <property type="term" value="F:serine-type D-Ala-D-Ala carboxypeptidase activity"/>
    <property type="evidence" value="ECO:0007669"/>
    <property type="project" value="InterPro"/>
</dbReference>
<dbReference type="Proteomes" id="UP000751224">
    <property type="component" value="Unassembled WGS sequence"/>
</dbReference>
<dbReference type="Pfam" id="PF00768">
    <property type="entry name" value="Peptidase_S11"/>
    <property type="match status" value="1"/>
</dbReference>
<keyword evidence="5" id="KW-0573">Peptidoglycan synthesis</keyword>
<proteinExistence type="inferred from homology"/>
<sequence length="342" mass="39145">MGDKMIYINIISLIISLAITPLNNIKPVEFQGKSYIVMEASNQIVIEGSNEDYIQSVASISKIMTCILAIENMDLDTIITVDDTINKAWGSGIYIHIGDKISLRDLLYGLMLRSGNDAALIIAKAVAKDVPKFVDMMNDKAKELELHNTTFSNPTGLDEEDNGNQSTVYDMVRLMAYCHQNPIFNEIVKTKKYVREDGNGTWHNKNKLLTNYKYCIGGKTGFTKKARRTLITMARKNGLDLIIVTFNCGNDFEFHQKKYEECFDLLEETKIFSRGIVEFEQQKYYLDLDLFVNKKDNDKVDVSFNNNEIIIKLNNQPIRKQKVVPYNFFIGFKMVLKDLIYG</sequence>
<name>A0A943ENL9_9FIRM</name>
<keyword evidence="2" id="KW-0732">Signal</keyword>
<reference evidence="11" key="1">
    <citation type="submission" date="2021-02" db="EMBL/GenBank/DDBJ databases">
        <title>Infant gut strain persistence is associated with maternal origin, phylogeny, and functional potential including surface adhesion and iron acquisition.</title>
        <authorList>
            <person name="Lou Y.C."/>
        </authorList>
    </citation>
    <scope>NUCLEOTIDE SEQUENCE</scope>
    <source>
        <strain evidence="11">L3_108_000G1_dasL3_108_000G1_metabat.metabat.11</strain>
    </source>
</reference>
<dbReference type="PANTHER" id="PTHR21581">
    <property type="entry name" value="D-ALANYL-D-ALANINE CARBOXYPEPTIDASE"/>
    <property type="match status" value="1"/>
</dbReference>
<gene>
    <name evidence="11" type="ORF">KHX14_02560</name>
</gene>
<comment type="caution">
    <text evidence="11">The sequence shown here is derived from an EMBL/GenBank/DDBJ whole genome shotgun (WGS) entry which is preliminary data.</text>
</comment>
<evidence type="ECO:0000256" key="6">
    <source>
        <dbReference type="ARBA" id="ARBA00023316"/>
    </source>
</evidence>
<feature type="active site" evidence="7">
    <location>
        <position position="114"/>
    </location>
</feature>
<keyword evidence="6" id="KW-0961">Cell wall biogenesis/degradation</keyword>
<accession>A0A943ENL9</accession>
<dbReference type="GO" id="GO:0006508">
    <property type="term" value="P:proteolysis"/>
    <property type="evidence" value="ECO:0007669"/>
    <property type="project" value="InterPro"/>
</dbReference>
<evidence type="ECO:0000256" key="5">
    <source>
        <dbReference type="ARBA" id="ARBA00022984"/>
    </source>
</evidence>
<evidence type="ECO:0000259" key="10">
    <source>
        <dbReference type="Pfam" id="PF00768"/>
    </source>
</evidence>
<dbReference type="InterPro" id="IPR001967">
    <property type="entry name" value="Peptidase_S11_N"/>
</dbReference>
<evidence type="ECO:0000256" key="7">
    <source>
        <dbReference type="PIRSR" id="PIRSR618044-1"/>
    </source>
</evidence>
<evidence type="ECO:0000256" key="9">
    <source>
        <dbReference type="RuleBase" id="RU004016"/>
    </source>
</evidence>
<dbReference type="InterPro" id="IPR012338">
    <property type="entry name" value="Beta-lactam/transpept-like"/>
</dbReference>
<dbReference type="EMBL" id="JAGZCC010000009">
    <property type="protein sequence ID" value="MBS5587690.1"/>
    <property type="molecule type" value="Genomic_DNA"/>
</dbReference>